<gene>
    <name evidence="2" type="ORF">SAMN05877838_0179</name>
</gene>
<accession>A0A286HMC3</accession>
<evidence type="ECO:0000313" key="2">
    <source>
        <dbReference type="EMBL" id="SOE08459.1"/>
    </source>
</evidence>
<sequence length="55" mass="5456">MGIDATAVAWYAVICGVLSALAPSFGGRLVRVMIGAVVGIVAATVLPVIRGMAGL</sequence>
<reference evidence="3" key="1">
    <citation type="submission" date="2017-08" db="EMBL/GenBank/DDBJ databases">
        <authorList>
            <person name="Varghese N."/>
            <person name="Submissions S."/>
        </authorList>
    </citation>
    <scope>NUCLEOTIDE SEQUENCE [LARGE SCALE GENOMIC DNA]</scope>
    <source>
        <strain evidence="3">KCTC 23107</strain>
    </source>
</reference>
<organism evidence="2 3">
    <name type="scientific">Hoeflea halophila</name>
    <dbReference type="NCBI Taxonomy" id="714899"/>
    <lineage>
        <taxon>Bacteria</taxon>
        <taxon>Pseudomonadati</taxon>
        <taxon>Pseudomonadota</taxon>
        <taxon>Alphaproteobacteria</taxon>
        <taxon>Hyphomicrobiales</taxon>
        <taxon>Rhizobiaceae</taxon>
        <taxon>Hoeflea</taxon>
    </lineage>
</organism>
<protein>
    <submittedName>
        <fullName evidence="2">Uncharacterized protein</fullName>
    </submittedName>
</protein>
<keyword evidence="3" id="KW-1185">Reference proteome</keyword>
<dbReference type="Proteomes" id="UP000219465">
    <property type="component" value="Unassembled WGS sequence"/>
</dbReference>
<feature type="transmembrane region" description="Helical" evidence="1">
    <location>
        <begin position="7"/>
        <end position="26"/>
    </location>
</feature>
<evidence type="ECO:0000256" key="1">
    <source>
        <dbReference type="SAM" id="Phobius"/>
    </source>
</evidence>
<dbReference type="EMBL" id="OCPC01000001">
    <property type="protein sequence ID" value="SOE08459.1"/>
    <property type="molecule type" value="Genomic_DNA"/>
</dbReference>
<dbReference type="AlphaFoldDB" id="A0A286HMC3"/>
<keyword evidence="1" id="KW-1133">Transmembrane helix</keyword>
<keyword evidence="1" id="KW-0472">Membrane</keyword>
<keyword evidence="1" id="KW-0812">Transmembrane</keyword>
<feature type="transmembrane region" description="Helical" evidence="1">
    <location>
        <begin position="32"/>
        <end position="49"/>
    </location>
</feature>
<dbReference type="RefSeq" id="WP_179758903.1">
    <property type="nucleotide sequence ID" value="NZ_OCPC01000001.1"/>
</dbReference>
<evidence type="ECO:0000313" key="3">
    <source>
        <dbReference type="Proteomes" id="UP000219465"/>
    </source>
</evidence>
<name>A0A286HMC3_9HYPH</name>
<proteinExistence type="predicted"/>